<evidence type="ECO:0000256" key="1">
    <source>
        <dbReference type="SAM" id="MobiDB-lite"/>
    </source>
</evidence>
<accession>A0A9Q1R0Y1</accession>
<proteinExistence type="predicted"/>
<gene>
    <name evidence="2" type="ORF">K7X08_016558</name>
</gene>
<name>A0A9Q1R0Y1_9SOLA</name>
<feature type="region of interest" description="Disordered" evidence="1">
    <location>
        <begin position="93"/>
        <end position="152"/>
    </location>
</feature>
<dbReference type="EMBL" id="JAJAGQ010000019">
    <property type="protein sequence ID" value="KAJ8534830.1"/>
    <property type="molecule type" value="Genomic_DNA"/>
</dbReference>
<dbReference type="Proteomes" id="UP001152561">
    <property type="component" value="Unassembled WGS sequence"/>
</dbReference>
<sequence>MMKSGTTTKQEKNSMVCALDKPEGSGVKWPVQSRQTPEPIATPKKNRIEEWKAAIDGSNQCWAAEVEQRESSKGKQAGTKTIRNSFDISKLSNVGKIKKPDKEPMSEVEQEIIPAPPKSTDDVMVSVGGTAATPPPTRNGPDKQRNGAKSQK</sequence>
<reference evidence="3" key="1">
    <citation type="journal article" date="2023" name="Proc. Natl. Acad. Sci. U.S.A.">
        <title>Genomic and structural basis for evolution of tropane alkaloid biosynthesis.</title>
        <authorList>
            <person name="Wanga Y.-J."/>
            <person name="Taina T."/>
            <person name="Yua J.-Y."/>
            <person name="Lia J."/>
            <person name="Xua B."/>
            <person name="Chenc J."/>
            <person name="D'Auriad J.C."/>
            <person name="Huanga J.-P."/>
            <person name="Huanga S.-X."/>
        </authorList>
    </citation>
    <scope>NUCLEOTIDE SEQUENCE [LARGE SCALE GENOMIC DNA]</scope>
    <source>
        <strain evidence="3">cv. KIB-2019</strain>
    </source>
</reference>
<organism evidence="2 3">
    <name type="scientific">Anisodus acutangulus</name>
    <dbReference type="NCBI Taxonomy" id="402998"/>
    <lineage>
        <taxon>Eukaryota</taxon>
        <taxon>Viridiplantae</taxon>
        <taxon>Streptophyta</taxon>
        <taxon>Embryophyta</taxon>
        <taxon>Tracheophyta</taxon>
        <taxon>Spermatophyta</taxon>
        <taxon>Magnoliopsida</taxon>
        <taxon>eudicotyledons</taxon>
        <taxon>Gunneridae</taxon>
        <taxon>Pentapetalae</taxon>
        <taxon>asterids</taxon>
        <taxon>lamiids</taxon>
        <taxon>Solanales</taxon>
        <taxon>Solanaceae</taxon>
        <taxon>Solanoideae</taxon>
        <taxon>Hyoscyameae</taxon>
        <taxon>Anisodus</taxon>
    </lineage>
</organism>
<comment type="caution">
    <text evidence="2">The sequence shown here is derived from an EMBL/GenBank/DDBJ whole genome shotgun (WGS) entry which is preliminary data.</text>
</comment>
<dbReference type="AlphaFoldDB" id="A0A9Q1R0Y1"/>
<evidence type="ECO:0000313" key="2">
    <source>
        <dbReference type="EMBL" id="KAJ8534830.1"/>
    </source>
</evidence>
<keyword evidence="3" id="KW-1185">Reference proteome</keyword>
<evidence type="ECO:0000313" key="3">
    <source>
        <dbReference type="Proteomes" id="UP001152561"/>
    </source>
</evidence>
<protein>
    <submittedName>
        <fullName evidence="2">Uncharacterized protein</fullName>
    </submittedName>
</protein>
<feature type="region of interest" description="Disordered" evidence="1">
    <location>
        <begin position="1"/>
        <end position="44"/>
    </location>
</feature>